<dbReference type="AlphaFoldDB" id="A0AB33GRQ3"/>
<dbReference type="KEGG" id="hbv:ABIV_1118"/>
<proteinExistence type="predicted"/>
<sequence>MPVMKHLIFDGMIYHKRFLPKEHSFKYKFFMLDIDLSSIENLENRLFSYNKFNLFSFYSKDHFGNKKEFLENVDFLLKSFAIKPTKKMRFLTLPRITGFVFNPISVLILFENDKPSFLIAEVHNYNGGRVIYPVKLTSWNGKIFQGKTKKDMYVSPFFKRDGDYEFSLIYDERYLSLDVILFEDEKKKLTSTFTAKSKEFTTQNLTNLFFKHTFLTFWVVTRTIYQSIKLKLLGLKWNKPIQKDTVRRY</sequence>
<dbReference type="PANTHER" id="PTHR33973:SF4">
    <property type="entry name" value="OS07G0153300 PROTEIN"/>
    <property type="match status" value="1"/>
</dbReference>
<dbReference type="Pfam" id="PF07103">
    <property type="entry name" value="DUF1365"/>
    <property type="match status" value="1"/>
</dbReference>
<gene>
    <name evidence="1" type="ORF">ABIV_1118</name>
</gene>
<evidence type="ECO:0000313" key="2">
    <source>
        <dbReference type="Proteomes" id="UP000253850"/>
    </source>
</evidence>
<organism evidence="1 2">
    <name type="scientific">Halarcobacter bivalviorum</name>
    <dbReference type="NCBI Taxonomy" id="663364"/>
    <lineage>
        <taxon>Bacteria</taxon>
        <taxon>Pseudomonadati</taxon>
        <taxon>Campylobacterota</taxon>
        <taxon>Epsilonproteobacteria</taxon>
        <taxon>Campylobacterales</taxon>
        <taxon>Arcobacteraceae</taxon>
        <taxon>Halarcobacter</taxon>
    </lineage>
</organism>
<dbReference type="Proteomes" id="UP000253850">
    <property type="component" value="Chromosome"/>
</dbReference>
<protein>
    <submittedName>
        <fullName evidence="1">DUF1365 domain-containing protein</fullName>
    </submittedName>
</protein>
<dbReference type="EMBL" id="CP031217">
    <property type="protein sequence ID" value="AXH12121.1"/>
    <property type="molecule type" value="Genomic_DNA"/>
</dbReference>
<accession>A0AB33GRQ3</accession>
<reference evidence="1 2" key="1">
    <citation type="submission" date="2018-07" db="EMBL/GenBank/DDBJ databases">
        <title>Complete genome of the Arcobacter bivalviorum type strain LMG 26154.</title>
        <authorList>
            <person name="Miller W.G."/>
            <person name="Yee E."/>
            <person name="Bono J.L."/>
        </authorList>
    </citation>
    <scope>NUCLEOTIDE SEQUENCE [LARGE SCALE GENOMIC DNA]</scope>
    <source>
        <strain evidence="1 2">LMG 26154</strain>
    </source>
</reference>
<evidence type="ECO:0000313" key="1">
    <source>
        <dbReference type="EMBL" id="AXH12121.1"/>
    </source>
</evidence>
<name>A0AB33GRQ3_9BACT</name>
<dbReference type="PANTHER" id="PTHR33973">
    <property type="entry name" value="OS07G0153300 PROTEIN"/>
    <property type="match status" value="1"/>
</dbReference>
<dbReference type="InterPro" id="IPR010775">
    <property type="entry name" value="DUF1365"/>
</dbReference>